<dbReference type="Gene3D" id="3.10.129.10">
    <property type="entry name" value="Hotdog Thioesterase"/>
    <property type="match status" value="1"/>
</dbReference>
<keyword evidence="8" id="KW-1185">Reference proteome</keyword>
<dbReference type="InterPro" id="IPR029069">
    <property type="entry name" value="HotDog_dom_sf"/>
</dbReference>
<dbReference type="SUPFAM" id="SSF54631">
    <property type="entry name" value="CBS-domain pair"/>
    <property type="match status" value="1"/>
</dbReference>
<evidence type="ECO:0000256" key="2">
    <source>
        <dbReference type="ARBA" id="ARBA00023122"/>
    </source>
</evidence>
<reference evidence="8" key="1">
    <citation type="submission" date="2018-11" db="EMBL/GenBank/DDBJ databases">
        <title>Complete genome sequence of Paenibacillus sp. ML311-T8.</title>
        <authorList>
            <person name="Nam Y.-D."/>
            <person name="Kang J."/>
            <person name="Chung W.-H."/>
            <person name="Park Y.S."/>
        </authorList>
    </citation>
    <scope>NUCLEOTIDE SEQUENCE [LARGE SCALE GENOMIC DNA]</scope>
    <source>
        <strain evidence="8">ML311-T8</strain>
    </source>
</reference>
<evidence type="ECO:0000256" key="1">
    <source>
        <dbReference type="ARBA" id="ARBA00023015"/>
    </source>
</evidence>
<dbReference type="Gene3D" id="3.40.1390.20">
    <property type="entry name" value="HprK N-terminal domain-like"/>
    <property type="match status" value="1"/>
</dbReference>
<dbReference type="AlphaFoldDB" id="A0A6B8RQ39"/>
<evidence type="ECO:0000313" key="7">
    <source>
        <dbReference type="EMBL" id="QGQ97812.1"/>
    </source>
</evidence>
<evidence type="ECO:0000259" key="6">
    <source>
        <dbReference type="PROSITE" id="PS51371"/>
    </source>
</evidence>
<accession>A0A6B8RQ39</accession>
<sequence>MDTEEVKQTITKHEQIIRHIEALKVGSKISVRQIAKAMEVSEGTAYRAIKEAENQGLVSTKERIGTVRVEKKQRANIDKLTYGEVANIVDGEVLGGTDGLPKTLNKFVIGAMQQEAMLRYIDAGNLLIVGNREKAHICALEQGAAVLITGGFVASEEVIKLANTLSLPIISSSYDTFTVASMINRAIYDRLIKKKVMLVEDILSEKTEVFALKSHHTVKDWQLLIEKTGHSRFPVIDEWNRVIGMITSKDMVNTDPNQTLDKQMTRNPLTVHLRTSIASAAHLMVWEGIELLPVVDTNRKMIGVISRKDVMKVMQYIQRQPQIGETFEDLIWSGFDAVRDEQGQLAFRGVVSPQMSNNFGSGSAGILTTLMTQAAYQVVHEHKKGDLVIDNMSIYFIKPVQMDSIIDIRPKIIEISRKFGKIDVEIYHDGQLISKALLTAQVFDH</sequence>
<dbReference type="CDD" id="cd03443">
    <property type="entry name" value="PaaI_thioesterase"/>
    <property type="match status" value="1"/>
</dbReference>
<dbReference type="OrthoDB" id="1790451at2"/>
<dbReference type="InterPro" id="IPR046342">
    <property type="entry name" value="CBS_dom_sf"/>
</dbReference>
<dbReference type="InterPro" id="IPR036388">
    <property type="entry name" value="WH-like_DNA-bd_sf"/>
</dbReference>
<dbReference type="InterPro" id="IPR010766">
    <property type="entry name" value="DRTGG"/>
</dbReference>
<protein>
    <submittedName>
        <fullName evidence="7">CBS domain-containing protein</fullName>
    </submittedName>
</protein>
<dbReference type="InterPro" id="IPR051257">
    <property type="entry name" value="Diverse_CBS-Domain"/>
</dbReference>
<dbReference type="SMART" id="SM00116">
    <property type="entry name" value="CBS"/>
    <property type="match status" value="2"/>
</dbReference>
<keyword evidence="2 5" id="KW-0129">CBS domain</keyword>
<feature type="domain" description="CBS" evidence="6">
    <location>
        <begin position="264"/>
        <end position="322"/>
    </location>
</feature>
<keyword evidence="1" id="KW-0805">Transcription regulation</keyword>
<dbReference type="SUPFAM" id="SSF46785">
    <property type="entry name" value="Winged helix' DNA-binding domain"/>
    <property type="match status" value="1"/>
</dbReference>
<dbReference type="InterPro" id="IPR000644">
    <property type="entry name" value="CBS_dom"/>
</dbReference>
<dbReference type="PANTHER" id="PTHR43080">
    <property type="entry name" value="CBS DOMAIN-CONTAINING PROTEIN CBSX3, MITOCHONDRIAL"/>
    <property type="match status" value="1"/>
</dbReference>
<organism evidence="7 8">
    <name type="scientific">Paenibacillus psychroresistens</name>
    <dbReference type="NCBI Taxonomy" id="1778678"/>
    <lineage>
        <taxon>Bacteria</taxon>
        <taxon>Bacillati</taxon>
        <taxon>Bacillota</taxon>
        <taxon>Bacilli</taxon>
        <taxon>Bacillales</taxon>
        <taxon>Paenibacillaceae</taxon>
        <taxon>Paenibacillus</taxon>
    </lineage>
</organism>
<dbReference type="PANTHER" id="PTHR43080:SF2">
    <property type="entry name" value="CBS DOMAIN-CONTAINING PROTEIN"/>
    <property type="match status" value="1"/>
</dbReference>
<dbReference type="Proteomes" id="UP000426246">
    <property type="component" value="Chromosome"/>
</dbReference>
<dbReference type="Pfam" id="PF00571">
    <property type="entry name" value="CBS"/>
    <property type="match status" value="2"/>
</dbReference>
<dbReference type="RefSeq" id="WP_155702912.1">
    <property type="nucleotide sequence ID" value="NZ_CP034235.1"/>
</dbReference>
<dbReference type="PROSITE" id="PS51371">
    <property type="entry name" value="CBS"/>
    <property type="match status" value="2"/>
</dbReference>
<gene>
    <name evidence="7" type="ORF">EHS13_24435</name>
</gene>
<keyword evidence="4" id="KW-0804">Transcription</keyword>
<name>A0A6B8RQ39_9BACL</name>
<dbReference type="CDD" id="cd04596">
    <property type="entry name" value="CBS_pair_DRTGG_assoc"/>
    <property type="match status" value="1"/>
</dbReference>
<evidence type="ECO:0000256" key="4">
    <source>
        <dbReference type="ARBA" id="ARBA00023163"/>
    </source>
</evidence>
<dbReference type="InterPro" id="IPR028979">
    <property type="entry name" value="Ser_kin/Pase_Hpr-like_N_sf"/>
</dbReference>
<evidence type="ECO:0000313" key="8">
    <source>
        <dbReference type="Proteomes" id="UP000426246"/>
    </source>
</evidence>
<dbReference type="Gene3D" id="1.10.10.10">
    <property type="entry name" value="Winged helix-like DNA-binding domain superfamily/Winged helix DNA-binding domain"/>
    <property type="match status" value="1"/>
</dbReference>
<dbReference type="Gene3D" id="3.10.580.10">
    <property type="entry name" value="CBS-domain"/>
    <property type="match status" value="1"/>
</dbReference>
<evidence type="ECO:0000256" key="5">
    <source>
        <dbReference type="PROSITE-ProRule" id="PRU00703"/>
    </source>
</evidence>
<dbReference type="SUPFAM" id="SSF75138">
    <property type="entry name" value="HprK N-terminal domain-like"/>
    <property type="match status" value="1"/>
</dbReference>
<evidence type="ECO:0000256" key="3">
    <source>
        <dbReference type="ARBA" id="ARBA00023125"/>
    </source>
</evidence>
<dbReference type="GO" id="GO:0003677">
    <property type="term" value="F:DNA binding"/>
    <property type="evidence" value="ECO:0007669"/>
    <property type="project" value="UniProtKB-KW"/>
</dbReference>
<dbReference type="EMBL" id="CP034235">
    <property type="protein sequence ID" value="QGQ97812.1"/>
    <property type="molecule type" value="Genomic_DNA"/>
</dbReference>
<dbReference type="Pfam" id="PF03061">
    <property type="entry name" value="4HBT"/>
    <property type="match status" value="1"/>
</dbReference>
<dbReference type="KEGG" id="ppsc:EHS13_24435"/>
<dbReference type="InterPro" id="IPR036390">
    <property type="entry name" value="WH_DNA-bd_sf"/>
</dbReference>
<dbReference type="Pfam" id="PF07085">
    <property type="entry name" value="DRTGG"/>
    <property type="match status" value="1"/>
</dbReference>
<feature type="domain" description="CBS" evidence="6">
    <location>
        <begin position="203"/>
        <end position="262"/>
    </location>
</feature>
<proteinExistence type="predicted"/>
<dbReference type="InterPro" id="IPR000524">
    <property type="entry name" value="Tscrpt_reg_HTH_GntR"/>
</dbReference>
<keyword evidence="3" id="KW-0238">DNA-binding</keyword>
<dbReference type="GO" id="GO:0003700">
    <property type="term" value="F:DNA-binding transcription factor activity"/>
    <property type="evidence" value="ECO:0007669"/>
    <property type="project" value="InterPro"/>
</dbReference>
<dbReference type="SUPFAM" id="SSF54637">
    <property type="entry name" value="Thioesterase/thiol ester dehydrase-isomerase"/>
    <property type="match status" value="1"/>
</dbReference>
<dbReference type="Pfam" id="PF00392">
    <property type="entry name" value="GntR"/>
    <property type="match status" value="1"/>
</dbReference>
<dbReference type="InterPro" id="IPR006683">
    <property type="entry name" value="Thioestr_dom"/>
</dbReference>